<protein>
    <submittedName>
        <fullName evidence="6">Hydrolase</fullName>
    </submittedName>
</protein>
<dbReference type="NCBIfam" id="NF005602">
    <property type="entry name" value="PRK07338.1"/>
    <property type="match status" value="1"/>
</dbReference>
<dbReference type="InterPro" id="IPR017150">
    <property type="entry name" value="Pept_M20_glutamate_carboxypep"/>
</dbReference>
<dbReference type="GO" id="GO:0016787">
    <property type="term" value="F:hydrolase activity"/>
    <property type="evidence" value="ECO:0007669"/>
    <property type="project" value="UniProtKB-KW"/>
</dbReference>
<keyword evidence="1" id="KW-0479">Metal-binding</keyword>
<dbReference type="PANTHER" id="PTHR43808:SF9">
    <property type="entry name" value="BLL0789 PROTEIN"/>
    <property type="match status" value="1"/>
</dbReference>
<dbReference type="CDD" id="cd03885">
    <property type="entry name" value="M20_CPDG2"/>
    <property type="match status" value="1"/>
</dbReference>
<name>A0A4P9VR88_9GAMM</name>
<keyword evidence="7" id="KW-1185">Reference proteome</keyword>
<evidence type="ECO:0000259" key="5">
    <source>
        <dbReference type="Pfam" id="PF07687"/>
    </source>
</evidence>
<evidence type="ECO:0000256" key="4">
    <source>
        <dbReference type="PIRSR" id="PIRSR037238-1"/>
    </source>
</evidence>
<reference evidence="6 7" key="1">
    <citation type="submission" date="2017-04" db="EMBL/GenBank/DDBJ databases">
        <title>Draft genome sequence of Zooshikella ganghwensis VG4 isolated from Red Sea sediments.</title>
        <authorList>
            <person name="Rehman Z."/>
            <person name="Alam I."/>
            <person name="Kamau A."/>
            <person name="Bajic V."/>
            <person name="Leiknes T."/>
        </authorList>
    </citation>
    <scope>NUCLEOTIDE SEQUENCE [LARGE SCALE GENOMIC DNA]</scope>
    <source>
        <strain evidence="6 7">VG4</strain>
    </source>
</reference>
<dbReference type="Proteomes" id="UP000257039">
    <property type="component" value="Unassembled WGS sequence"/>
</dbReference>
<dbReference type="RefSeq" id="WP_094787693.1">
    <property type="nucleotide sequence ID" value="NZ_NDXW01000001.1"/>
</dbReference>
<dbReference type="AlphaFoldDB" id="A0A4P9VR88"/>
<evidence type="ECO:0000313" key="7">
    <source>
        <dbReference type="Proteomes" id="UP000257039"/>
    </source>
</evidence>
<dbReference type="SUPFAM" id="SSF55031">
    <property type="entry name" value="Bacterial exopeptidase dimerisation domain"/>
    <property type="match status" value="1"/>
</dbReference>
<proteinExistence type="predicted"/>
<feature type="domain" description="Peptidase M20 dimerisation" evidence="5">
    <location>
        <begin position="201"/>
        <end position="294"/>
    </location>
</feature>
<dbReference type="Gene3D" id="3.40.630.10">
    <property type="entry name" value="Zn peptidases"/>
    <property type="match status" value="1"/>
</dbReference>
<gene>
    <name evidence="6" type="ORF">B9G39_14630</name>
</gene>
<evidence type="ECO:0000313" key="6">
    <source>
        <dbReference type="EMBL" id="RDH44570.1"/>
    </source>
</evidence>
<dbReference type="Pfam" id="PF07687">
    <property type="entry name" value="M20_dimer"/>
    <property type="match status" value="1"/>
</dbReference>
<organism evidence="6 7">
    <name type="scientific">Zooshikella ganghwensis</name>
    <dbReference type="NCBI Taxonomy" id="202772"/>
    <lineage>
        <taxon>Bacteria</taxon>
        <taxon>Pseudomonadati</taxon>
        <taxon>Pseudomonadota</taxon>
        <taxon>Gammaproteobacteria</taxon>
        <taxon>Oceanospirillales</taxon>
        <taxon>Zooshikellaceae</taxon>
        <taxon>Zooshikella</taxon>
    </lineage>
</organism>
<sequence length="414" mass="44912">MSEAPFQEWLSWLDNRQEEMLAATIALANINSGSLNHAGVKAVGDELCKLAAPLEGNVEQIPMPAHQVIDDTGQIKQYPLANAIRITKRPQAPMKVFLCGHMDTVFAVDHPFQQVKWLDNNTINGPGVADLKGGLVVMLNALACLERSPLAEKIGWEILFNPDEEIGSPGSSSLFAECAQRNHVGMIYEPCFPNGDFAGQRKGSGNFSVVVTGKAAHAGREHHLGRNAIRAMADFISALDDFNQQRDTITVNPGYIHGGGPVNVVPDNCVSQFNIRTTTAEDEAWCQQKLSELTASINQREGITLQLHGGFGRPPKCLTPANQRLFSLAKQCGQQIGLDLAWHPTGGCCDGNNLAAYGLPNIDTLGVQGGKIHSDQEYMLVSSLVERAKLSALLLFHLANDHPENWERGEHASG</sequence>
<evidence type="ECO:0000256" key="3">
    <source>
        <dbReference type="ARBA" id="ARBA00023285"/>
    </source>
</evidence>
<dbReference type="Gene3D" id="3.30.70.360">
    <property type="match status" value="1"/>
</dbReference>
<feature type="active site" evidence="4">
    <location>
        <position position="103"/>
    </location>
</feature>
<dbReference type="SUPFAM" id="SSF53187">
    <property type="entry name" value="Zn-dependent exopeptidases"/>
    <property type="match status" value="1"/>
</dbReference>
<dbReference type="EMBL" id="NDXW01000001">
    <property type="protein sequence ID" value="RDH44570.1"/>
    <property type="molecule type" value="Genomic_DNA"/>
</dbReference>
<dbReference type="InterPro" id="IPR011650">
    <property type="entry name" value="Peptidase_M20_dimer"/>
</dbReference>
<dbReference type="InterPro" id="IPR002933">
    <property type="entry name" value="Peptidase_M20"/>
</dbReference>
<feature type="active site" description="Proton acceptor" evidence="4">
    <location>
        <position position="164"/>
    </location>
</feature>
<dbReference type="InterPro" id="IPR036264">
    <property type="entry name" value="Bact_exopeptidase_dim_dom"/>
</dbReference>
<dbReference type="PIRSF" id="PIRSF037238">
    <property type="entry name" value="Carboxypeptidase_G2"/>
    <property type="match status" value="1"/>
</dbReference>
<comment type="caution">
    <text evidence="6">The sequence shown here is derived from an EMBL/GenBank/DDBJ whole genome shotgun (WGS) entry which is preliminary data.</text>
</comment>
<evidence type="ECO:0000256" key="1">
    <source>
        <dbReference type="ARBA" id="ARBA00022723"/>
    </source>
</evidence>
<evidence type="ECO:0000256" key="2">
    <source>
        <dbReference type="ARBA" id="ARBA00022801"/>
    </source>
</evidence>
<keyword evidence="2 6" id="KW-0378">Hydrolase</keyword>
<keyword evidence="3" id="KW-0170">Cobalt</keyword>
<dbReference type="InterPro" id="IPR050072">
    <property type="entry name" value="Peptidase_M20A"/>
</dbReference>
<dbReference type="PANTHER" id="PTHR43808">
    <property type="entry name" value="ACETYLORNITHINE DEACETYLASE"/>
    <property type="match status" value="1"/>
</dbReference>
<dbReference type="GO" id="GO:0046872">
    <property type="term" value="F:metal ion binding"/>
    <property type="evidence" value="ECO:0007669"/>
    <property type="project" value="UniProtKB-KW"/>
</dbReference>
<dbReference type="Pfam" id="PF01546">
    <property type="entry name" value="Peptidase_M20"/>
    <property type="match status" value="1"/>
</dbReference>
<accession>A0A4P9VR88</accession>